<accession>A0A0B6Z022</accession>
<evidence type="ECO:0000313" key="1">
    <source>
        <dbReference type="EMBL" id="CEK61291.1"/>
    </source>
</evidence>
<protein>
    <submittedName>
        <fullName evidence="1">Uncharacterized protein</fullName>
    </submittedName>
</protein>
<dbReference type="EMBL" id="HACG01014426">
    <property type="protein sequence ID" value="CEK61291.1"/>
    <property type="molecule type" value="Transcribed_RNA"/>
</dbReference>
<sequence>DAISIYRDDKYSWTDLFLSITFNSIDFNEAGWEAVKDLLKVDFLTNGFLGLCRNLGQKLQESPVSREIAPYVHMLRSLSKLGYDYTNDFTVLYASDFAFMKAGRLLADYMSDIVKGIYYMWHYDMDDLILLASSLDP</sequence>
<feature type="non-terminal residue" evidence="1">
    <location>
        <position position="137"/>
    </location>
</feature>
<feature type="non-terminal residue" evidence="1">
    <location>
        <position position="1"/>
    </location>
</feature>
<reference evidence="1" key="1">
    <citation type="submission" date="2014-12" db="EMBL/GenBank/DDBJ databases">
        <title>Insight into the proteome of Arion vulgaris.</title>
        <authorList>
            <person name="Aradska J."/>
            <person name="Bulat T."/>
            <person name="Smidak R."/>
            <person name="Sarate P."/>
            <person name="Gangsoo J."/>
            <person name="Sialana F."/>
            <person name="Bilban M."/>
            <person name="Lubec G."/>
        </authorList>
    </citation>
    <scope>NUCLEOTIDE SEQUENCE</scope>
    <source>
        <tissue evidence="1">Skin</tissue>
    </source>
</reference>
<gene>
    <name evidence="1" type="primary">ORF41857</name>
</gene>
<dbReference type="AlphaFoldDB" id="A0A0B6Z022"/>
<proteinExistence type="predicted"/>
<name>A0A0B6Z022_9EUPU</name>
<organism evidence="1">
    <name type="scientific">Arion vulgaris</name>
    <dbReference type="NCBI Taxonomy" id="1028688"/>
    <lineage>
        <taxon>Eukaryota</taxon>
        <taxon>Metazoa</taxon>
        <taxon>Spiralia</taxon>
        <taxon>Lophotrochozoa</taxon>
        <taxon>Mollusca</taxon>
        <taxon>Gastropoda</taxon>
        <taxon>Heterobranchia</taxon>
        <taxon>Euthyneura</taxon>
        <taxon>Panpulmonata</taxon>
        <taxon>Eupulmonata</taxon>
        <taxon>Stylommatophora</taxon>
        <taxon>Helicina</taxon>
        <taxon>Arionoidea</taxon>
        <taxon>Arionidae</taxon>
        <taxon>Arion</taxon>
    </lineage>
</organism>